<dbReference type="STRING" id="402384.HM131_08695"/>
<dbReference type="GO" id="GO:0006780">
    <property type="term" value="P:uroporphyrinogen III biosynthetic process"/>
    <property type="evidence" value="ECO:0007669"/>
    <property type="project" value="UniProtKB-UniRule"/>
</dbReference>
<evidence type="ECO:0000256" key="5">
    <source>
        <dbReference type="ARBA" id="ARBA00023244"/>
    </source>
</evidence>
<evidence type="ECO:0000256" key="6">
    <source>
        <dbReference type="ARBA" id="ARBA00037589"/>
    </source>
</evidence>
<dbReference type="SUPFAM" id="SSF69618">
    <property type="entry name" value="HemD-like"/>
    <property type="match status" value="1"/>
</dbReference>
<dbReference type="GO" id="GO:0006782">
    <property type="term" value="P:protoporphyrinogen IX biosynthetic process"/>
    <property type="evidence" value="ECO:0007669"/>
    <property type="project" value="UniProtKB-UniRule"/>
</dbReference>
<dbReference type="Gene3D" id="3.40.50.10090">
    <property type="match status" value="2"/>
</dbReference>
<dbReference type="PANTHER" id="PTHR38042:SF1">
    <property type="entry name" value="UROPORPHYRINOGEN-III SYNTHASE, CHLOROPLASTIC"/>
    <property type="match status" value="1"/>
</dbReference>
<dbReference type="EMBL" id="CP020772">
    <property type="protein sequence ID" value="ARI76912.1"/>
    <property type="molecule type" value="Genomic_DNA"/>
</dbReference>
<dbReference type="KEGG" id="hmn:HM131_08695"/>
<dbReference type="CDD" id="cd06578">
    <property type="entry name" value="HemD"/>
    <property type="match status" value="1"/>
</dbReference>
<name>A0A1W5ZUC6_9BACI</name>
<evidence type="ECO:0000256" key="4">
    <source>
        <dbReference type="ARBA" id="ARBA00023239"/>
    </source>
</evidence>
<gene>
    <name evidence="11" type="ORF">HM131_08695</name>
</gene>
<evidence type="ECO:0000313" key="11">
    <source>
        <dbReference type="EMBL" id="ARI76912.1"/>
    </source>
</evidence>
<dbReference type="EC" id="4.2.1.75" evidence="3 9"/>
<evidence type="ECO:0000256" key="8">
    <source>
        <dbReference type="ARBA" id="ARBA00048617"/>
    </source>
</evidence>
<dbReference type="Proteomes" id="UP000192527">
    <property type="component" value="Chromosome"/>
</dbReference>
<evidence type="ECO:0000256" key="3">
    <source>
        <dbReference type="ARBA" id="ARBA00013109"/>
    </source>
</evidence>
<sequence length="257" mass="29483">MEPLAGKRVLVTRGKPQASAFSEQIEKAGGVAIETPLLTFQLNDTKENYHILTKLHDYSWVFLTSSNGVKFFFELLRRKGISIPETLHFAIIGQKTERMLKAFGYEADFKPSMYDAKTMGEEFFSQSNNEGPILYVRGNRSRDVLPHFFEKKRVFFQSITVYDTLLLKEGKNKLLDMLRREELDALTFTSPSTIQAYQSLVKAAEWNGKNLPCFCIGPTTAEKAEQSGFTNVFIPEQYTIDHMVEQIIQYFCEEGKR</sequence>
<dbReference type="GO" id="GO:0004852">
    <property type="term" value="F:uroporphyrinogen-III synthase activity"/>
    <property type="evidence" value="ECO:0007669"/>
    <property type="project" value="UniProtKB-UniRule"/>
</dbReference>
<comment type="pathway">
    <text evidence="1 9">Porphyrin-containing compound metabolism; protoporphyrin-IX biosynthesis; coproporphyrinogen-III from 5-aminolevulinate: step 3/4.</text>
</comment>
<dbReference type="OrthoDB" id="9815856at2"/>
<keyword evidence="5 9" id="KW-0627">Porphyrin biosynthesis</keyword>
<keyword evidence="4 9" id="KW-0456">Lyase</keyword>
<dbReference type="InterPro" id="IPR039793">
    <property type="entry name" value="UROS/Hem4"/>
</dbReference>
<dbReference type="PANTHER" id="PTHR38042">
    <property type="entry name" value="UROPORPHYRINOGEN-III SYNTHASE, CHLOROPLASTIC"/>
    <property type="match status" value="1"/>
</dbReference>
<evidence type="ECO:0000256" key="7">
    <source>
        <dbReference type="ARBA" id="ARBA00040167"/>
    </source>
</evidence>
<reference evidence="11 12" key="1">
    <citation type="submission" date="2017-04" db="EMBL/GenBank/DDBJ databases">
        <title>The whole genome sequencing and assembly of Halobacillus mangrovi strain.</title>
        <authorList>
            <person name="Lee S.-J."/>
            <person name="Park M.-K."/>
            <person name="Kim J.-Y."/>
            <person name="Lee Y.-J."/>
            <person name="Yi H."/>
            <person name="Bahn Y.-S."/>
            <person name="Kim J.F."/>
            <person name="Lee D.-W."/>
        </authorList>
    </citation>
    <scope>NUCLEOTIDE SEQUENCE [LARGE SCALE GENOMIC DNA]</scope>
    <source>
        <strain evidence="11 12">KTB 131</strain>
    </source>
</reference>
<evidence type="ECO:0000256" key="1">
    <source>
        <dbReference type="ARBA" id="ARBA00004772"/>
    </source>
</evidence>
<protein>
    <recommendedName>
        <fullName evidence="7 9">Uroporphyrinogen-III synthase</fullName>
        <ecNumber evidence="3 9">4.2.1.75</ecNumber>
    </recommendedName>
</protein>
<comment type="similarity">
    <text evidence="2 9">Belongs to the uroporphyrinogen-III synthase family.</text>
</comment>
<proteinExistence type="inferred from homology"/>
<evidence type="ECO:0000256" key="2">
    <source>
        <dbReference type="ARBA" id="ARBA00008133"/>
    </source>
</evidence>
<dbReference type="Pfam" id="PF02602">
    <property type="entry name" value="HEM4"/>
    <property type="match status" value="1"/>
</dbReference>
<evidence type="ECO:0000313" key="12">
    <source>
        <dbReference type="Proteomes" id="UP000192527"/>
    </source>
</evidence>
<dbReference type="UniPathway" id="UPA00251">
    <property type="reaction ID" value="UER00320"/>
</dbReference>
<comment type="catalytic activity">
    <reaction evidence="8 9">
        <text>hydroxymethylbilane = uroporphyrinogen III + H2O</text>
        <dbReference type="Rhea" id="RHEA:18965"/>
        <dbReference type="ChEBI" id="CHEBI:15377"/>
        <dbReference type="ChEBI" id="CHEBI:57308"/>
        <dbReference type="ChEBI" id="CHEBI:57845"/>
        <dbReference type="EC" id="4.2.1.75"/>
    </reaction>
</comment>
<feature type="domain" description="Tetrapyrrole biosynthesis uroporphyrinogen III synthase" evidence="10">
    <location>
        <begin position="20"/>
        <end position="245"/>
    </location>
</feature>
<dbReference type="InterPro" id="IPR036108">
    <property type="entry name" value="4pyrrol_syn_uPrphyn_synt_sf"/>
</dbReference>
<keyword evidence="12" id="KW-1185">Reference proteome</keyword>
<accession>A0A1W5ZUC6</accession>
<evidence type="ECO:0000259" key="10">
    <source>
        <dbReference type="Pfam" id="PF02602"/>
    </source>
</evidence>
<comment type="function">
    <text evidence="6 9">Catalyzes cyclization of the linear tetrapyrrole, hydroxymethylbilane, to the macrocyclic uroporphyrinogen III.</text>
</comment>
<organism evidence="11 12">
    <name type="scientific">Halobacillus mangrovi</name>
    <dbReference type="NCBI Taxonomy" id="402384"/>
    <lineage>
        <taxon>Bacteria</taxon>
        <taxon>Bacillati</taxon>
        <taxon>Bacillota</taxon>
        <taxon>Bacilli</taxon>
        <taxon>Bacillales</taxon>
        <taxon>Bacillaceae</taxon>
        <taxon>Halobacillus</taxon>
    </lineage>
</organism>
<dbReference type="InterPro" id="IPR003754">
    <property type="entry name" value="4pyrrol_synth_uPrphyn_synth"/>
</dbReference>
<dbReference type="AlphaFoldDB" id="A0A1W5ZUC6"/>
<dbReference type="RefSeq" id="WP_085029387.1">
    <property type="nucleotide sequence ID" value="NZ_CP020772.1"/>
</dbReference>
<evidence type="ECO:0000256" key="9">
    <source>
        <dbReference type="RuleBase" id="RU366031"/>
    </source>
</evidence>